<gene>
    <name evidence="1" type="ORF">LCGC14_0994650</name>
</gene>
<sequence>MIMALGDFFGLGYELAQLVSGLSQIDIENIKQVKERLGNINQPKFKEYIKLFNKMLLIVSNKPGFLIKHHNWWLSNLEYLKIEIYKLFKVRNRKWKAVFDFGMEFSNFHNAVHENISKDYTLIDDLAQKLVGKRMFATTLDPDFSASDLLIVKNAIITSLSTP</sequence>
<accession>A0A0F9N4S7</accession>
<comment type="caution">
    <text evidence="1">The sequence shown here is derived from an EMBL/GenBank/DDBJ whole genome shotgun (WGS) entry which is preliminary data.</text>
</comment>
<reference evidence="1" key="1">
    <citation type="journal article" date="2015" name="Nature">
        <title>Complex archaea that bridge the gap between prokaryotes and eukaryotes.</title>
        <authorList>
            <person name="Spang A."/>
            <person name="Saw J.H."/>
            <person name="Jorgensen S.L."/>
            <person name="Zaremba-Niedzwiedzka K."/>
            <person name="Martijn J."/>
            <person name="Lind A.E."/>
            <person name="van Eijk R."/>
            <person name="Schleper C."/>
            <person name="Guy L."/>
            <person name="Ettema T.J."/>
        </authorList>
    </citation>
    <scope>NUCLEOTIDE SEQUENCE</scope>
</reference>
<dbReference type="AlphaFoldDB" id="A0A0F9N4S7"/>
<proteinExistence type="predicted"/>
<protein>
    <submittedName>
        <fullName evidence="1">Uncharacterized protein</fullName>
    </submittedName>
</protein>
<dbReference type="EMBL" id="LAZR01003802">
    <property type="protein sequence ID" value="KKN14580.1"/>
    <property type="molecule type" value="Genomic_DNA"/>
</dbReference>
<evidence type="ECO:0000313" key="1">
    <source>
        <dbReference type="EMBL" id="KKN14580.1"/>
    </source>
</evidence>
<organism evidence="1">
    <name type="scientific">marine sediment metagenome</name>
    <dbReference type="NCBI Taxonomy" id="412755"/>
    <lineage>
        <taxon>unclassified sequences</taxon>
        <taxon>metagenomes</taxon>
        <taxon>ecological metagenomes</taxon>
    </lineage>
</organism>
<name>A0A0F9N4S7_9ZZZZ</name>